<dbReference type="PROSITE" id="PS50068">
    <property type="entry name" value="LDLRA_2"/>
    <property type="match status" value="1"/>
</dbReference>
<dbReference type="InterPro" id="IPR036055">
    <property type="entry name" value="LDL_receptor-like_sf"/>
</dbReference>
<dbReference type="CDD" id="cd00112">
    <property type="entry name" value="LDLa"/>
    <property type="match status" value="1"/>
</dbReference>
<dbReference type="InterPro" id="IPR002172">
    <property type="entry name" value="LDrepeatLR_classA_rpt"/>
</dbReference>
<dbReference type="Proteomes" id="UP001266305">
    <property type="component" value="Unassembled WGS sequence"/>
</dbReference>
<name>A0ABQ9W228_SAGOE</name>
<protein>
    <submittedName>
        <fullName evidence="3">Uncharacterized protein</fullName>
    </submittedName>
</protein>
<keyword evidence="1 2" id="KW-1015">Disulfide bond</keyword>
<dbReference type="SUPFAM" id="SSF57424">
    <property type="entry name" value="LDL receptor-like module"/>
    <property type="match status" value="1"/>
</dbReference>
<evidence type="ECO:0000256" key="1">
    <source>
        <dbReference type="ARBA" id="ARBA00023157"/>
    </source>
</evidence>
<organism evidence="3 4">
    <name type="scientific">Saguinus oedipus</name>
    <name type="common">Cotton-top tamarin</name>
    <name type="synonym">Oedipomidas oedipus</name>
    <dbReference type="NCBI Taxonomy" id="9490"/>
    <lineage>
        <taxon>Eukaryota</taxon>
        <taxon>Metazoa</taxon>
        <taxon>Chordata</taxon>
        <taxon>Craniata</taxon>
        <taxon>Vertebrata</taxon>
        <taxon>Euteleostomi</taxon>
        <taxon>Mammalia</taxon>
        <taxon>Eutheria</taxon>
        <taxon>Euarchontoglires</taxon>
        <taxon>Primates</taxon>
        <taxon>Haplorrhini</taxon>
        <taxon>Platyrrhini</taxon>
        <taxon>Cebidae</taxon>
        <taxon>Callitrichinae</taxon>
        <taxon>Saguinus</taxon>
    </lineage>
</organism>
<evidence type="ECO:0000313" key="3">
    <source>
        <dbReference type="EMBL" id="KAK2115691.1"/>
    </source>
</evidence>
<accession>A0ABQ9W228</accession>
<dbReference type="SMART" id="SM00192">
    <property type="entry name" value="LDLa"/>
    <property type="match status" value="1"/>
</dbReference>
<sequence length="114" mass="12572">MAIFQREKKKDNVEVLLKPSILKLAEYQPTYTIACVPGIGKWEPVFVAIGVHSCAESSDTVLNMLDILTVEIDRLLCGGGESFLCASGICIPRKLQCNGYNDCDDWSDEAHCSM</sequence>
<evidence type="ECO:0000256" key="2">
    <source>
        <dbReference type="PROSITE-ProRule" id="PRU00124"/>
    </source>
</evidence>
<feature type="disulfide bond" evidence="2">
    <location>
        <begin position="97"/>
        <end position="112"/>
    </location>
</feature>
<evidence type="ECO:0000313" key="4">
    <source>
        <dbReference type="Proteomes" id="UP001266305"/>
    </source>
</evidence>
<dbReference type="Pfam" id="PF00057">
    <property type="entry name" value="Ldl_recept_a"/>
    <property type="match status" value="1"/>
</dbReference>
<dbReference type="InterPro" id="IPR023415">
    <property type="entry name" value="LDLR_class-A_CS"/>
</dbReference>
<dbReference type="PROSITE" id="PS01209">
    <property type="entry name" value="LDLRA_1"/>
    <property type="match status" value="1"/>
</dbReference>
<feature type="disulfide bond" evidence="2">
    <location>
        <begin position="85"/>
        <end position="103"/>
    </location>
</feature>
<proteinExistence type="predicted"/>
<dbReference type="Gene3D" id="4.10.400.10">
    <property type="entry name" value="Low-density Lipoprotein Receptor"/>
    <property type="match status" value="1"/>
</dbReference>
<gene>
    <name evidence="3" type="ORF">P7K49_006317</name>
</gene>
<reference evidence="3 4" key="1">
    <citation type="submission" date="2023-05" db="EMBL/GenBank/DDBJ databases">
        <title>B98-5 Cell Line De Novo Hybrid Assembly: An Optical Mapping Approach.</title>
        <authorList>
            <person name="Kananen K."/>
            <person name="Auerbach J.A."/>
            <person name="Kautto E."/>
            <person name="Blachly J.S."/>
        </authorList>
    </citation>
    <scope>NUCLEOTIDE SEQUENCE [LARGE SCALE GENOMIC DNA]</scope>
    <source>
        <strain evidence="3">B95-8</strain>
        <tissue evidence="3">Cell line</tissue>
    </source>
</reference>
<dbReference type="EMBL" id="JASSZA010000003">
    <property type="protein sequence ID" value="KAK2115691.1"/>
    <property type="molecule type" value="Genomic_DNA"/>
</dbReference>
<comment type="caution">
    <text evidence="2">Lacks conserved residue(s) required for the propagation of feature annotation.</text>
</comment>
<comment type="caution">
    <text evidence="3">The sequence shown here is derived from an EMBL/GenBank/DDBJ whole genome shotgun (WGS) entry which is preliminary data.</text>
</comment>
<keyword evidence="4" id="KW-1185">Reference proteome</keyword>